<evidence type="ECO:0000256" key="8">
    <source>
        <dbReference type="PIRSR" id="PIRSR606689-2"/>
    </source>
</evidence>
<keyword evidence="11" id="KW-1185">Reference proteome</keyword>
<accession>H3ATI0</accession>
<dbReference type="GO" id="GO:0046872">
    <property type="term" value="F:metal ion binding"/>
    <property type="evidence" value="ECO:0007669"/>
    <property type="project" value="UniProtKB-KW"/>
</dbReference>
<dbReference type="InterPro" id="IPR005225">
    <property type="entry name" value="Small_GTP-bd"/>
</dbReference>
<dbReference type="InParanoid" id="H3ATI0"/>
<dbReference type="Proteomes" id="UP000008672">
    <property type="component" value="Unassembled WGS sequence"/>
</dbReference>
<dbReference type="eggNOG" id="KOG0070">
    <property type="taxonomic scope" value="Eukaryota"/>
</dbReference>
<evidence type="ECO:0000256" key="4">
    <source>
        <dbReference type="ARBA" id="ARBA00023288"/>
    </source>
</evidence>
<feature type="binding site" evidence="8">
    <location>
        <position position="27"/>
    </location>
    <ligand>
        <name>Mg(2+)</name>
        <dbReference type="ChEBI" id="CHEBI:18420"/>
    </ligand>
</feature>
<dbReference type="GeneTree" id="ENSGT00940000162731"/>
<dbReference type="GO" id="GO:0003924">
    <property type="term" value="F:GTPase activity"/>
    <property type="evidence" value="ECO:0007669"/>
    <property type="project" value="InterPro"/>
</dbReference>
<evidence type="ECO:0000256" key="1">
    <source>
        <dbReference type="ARBA" id="ARBA00022707"/>
    </source>
</evidence>
<evidence type="ECO:0000256" key="6">
    <source>
        <dbReference type="ARBA" id="ARBA00072409"/>
    </source>
</evidence>
<sequence>MGNPNSKYTHKKQARVLMMGLDNAGKSTLLYKLKHNKIVQTSPTVGFNVETLLTERHVSLSIWDVGGQDKLRPSWKYYTDDTDALIFVVDSTEEVKLLEAEKELKNILDNVNIRGIPFLILANKQDVPNALSIKEILSKLKLDSAEYDNFEIRGCSAYTGEGLTEAVNTLAENIRNHWKQLVYTITFYKLF</sequence>
<dbReference type="SUPFAM" id="SSF52540">
    <property type="entry name" value="P-loop containing nucleoside triphosphate hydrolases"/>
    <property type="match status" value="1"/>
</dbReference>
<feature type="binding site" evidence="7">
    <location>
        <begin position="20"/>
        <end position="27"/>
    </location>
    <ligand>
        <name>GTP</name>
        <dbReference type="ChEBI" id="CHEBI:37565"/>
    </ligand>
</feature>
<dbReference type="Bgee" id="ENSLACG00000011405">
    <property type="expression patterns" value="Expressed in pelvic fin"/>
</dbReference>
<dbReference type="OMA" id="GQAVETC"/>
<evidence type="ECO:0000256" key="2">
    <source>
        <dbReference type="ARBA" id="ARBA00022741"/>
    </source>
</evidence>
<name>H3ATI0_LATCH</name>
<comment type="function">
    <text evidence="5">May play a role in apoptosis. May act as a tumor suppressor.</text>
</comment>
<keyword evidence="1" id="KW-0519">Myristate</keyword>
<dbReference type="SMART" id="SM00175">
    <property type="entry name" value="RAB"/>
    <property type="match status" value="1"/>
</dbReference>
<dbReference type="NCBIfam" id="TIGR00231">
    <property type="entry name" value="small_GTP"/>
    <property type="match status" value="1"/>
</dbReference>
<feature type="binding site" evidence="7">
    <location>
        <begin position="123"/>
        <end position="126"/>
    </location>
    <ligand>
        <name>GTP</name>
        <dbReference type="ChEBI" id="CHEBI:37565"/>
    </ligand>
</feature>
<dbReference type="Ensembl" id="ENSLACT00000013046.1">
    <property type="protein sequence ID" value="ENSLACP00000012951.1"/>
    <property type="gene ID" value="ENSLACG00000011405.1"/>
</dbReference>
<evidence type="ECO:0000313" key="10">
    <source>
        <dbReference type="Ensembl" id="ENSLACP00000012951.1"/>
    </source>
</evidence>
<dbReference type="AlphaFoldDB" id="H3ATI0"/>
<dbReference type="FunCoup" id="H3ATI0">
    <property type="interactions" value="283"/>
</dbReference>
<dbReference type="PANTHER" id="PTHR11711">
    <property type="entry name" value="ADP RIBOSYLATION FACTOR-RELATED"/>
    <property type="match status" value="1"/>
</dbReference>
<feature type="binding site" evidence="8">
    <location>
        <position position="44"/>
    </location>
    <ligand>
        <name>Mg(2+)</name>
        <dbReference type="ChEBI" id="CHEBI:18420"/>
    </ligand>
</feature>
<dbReference type="Pfam" id="PF00025">
    <property type="entry name" value="Arf"/>
    <property type="match status" value="1"/>
</dbReference>
<keyword evidence="8" id="KW-0479">Metal-binding</keyword>
<dbReference type="InterPro" id="IPR006689">
    <property type="entry name" value="Small_GTPase_ARF/SAR"/>
</dbReference>
<keyword evidence="4" id="KW-0449">Lipoprotein</keyword>
<evidence type="ECO:0000256" key="3">
    <source>
        <dbReference type="ARBA" id="ARBA00023134"/>
    </source>
</evidence>
<keyword evidence="8" id="KW-0460">Magnesium</keyword>
<organism evidence="10 11">
    <name type="scientific">Latimeria chalumnae</name>
    <name type="common">Coelacanth</name>
    <dbReference type="NCBI Taxonomy" id="7897"/>
    <lineage>
        <taxon>Eukaryota</taxon>
        <taxon>Metazoa</taxon>
        <taxon>Chordata</taxon>
        <taxon>Craniata</taxon>
        <taxon>Vertebrata</taxon>
        <taxon>Euteleostomi</taxon>
        <taxon>Coelacanthiformes</taxon>
        <taxon>Coelacanthidae</taxon>
        <taxon>Latimeria</taxon>
    </lineage>
</organism>
<dbReference type="InterPro" id="IPR027417">
    <property type="entry name" value="P-loop_NTPase"/>
</dbReference>
<reference evidence="10" key="3">
    <citation type="submission" date="2025-09" db="UniProtKB">
        <authorList>
            <consortium name="Ensembl"/>
        </authorList>
    </citation>
    <scope>IDENTIFICATION</scope>
</reference>
<dbReference type="HOGENOM" id="CLU_040729_9_3_1"/>
<keyword evidence="2 7" id="KW-0547">Nucleotide-binding</keyword>
<keyword evidence="3 7" id="KW-0342">GTP-binding</keyword>
<feature type="binding site" evidence="7">
    <location>
        <position position="67"/>
    </location>
    <ligand>
        <name>GTP</name>
        <dbReference type="ChEBI" id="CHEBI:37565"/>
    </ligand>
</feature>
<evidence type="ECO:0000256" key="5">
    <source>
        <dbReference type="ARBA" id="ARBA00054648"/>
    </source>
</evidence>
<reference evidence="10" key="2">
    <citation type="submission" date="2025-08" db="UniProtKB">
        <authorList>
            <consortium name="Ensembl"/>
        </authorList>
    </citation>
    <scope>IDENTIFICATION</scope>
</reference>
<dbReference type="SMART" id="SM00178">
    <property type="entry name" value="SAR"/>
    <property type="match status" value="1"/>
</dbReference>
<dbReference type="EMBL" id="AFYH01112794">
    <property type="status" value="NOT_ANNOTATED_CDS"/>
    <property type="molecule type" value="Genomic_DNA"/>
</dbReference>
<dbReference type="PROSITE" id="PS51419">
    <property type="entry name" value="RAB"/>
    <property type="match status" value="1"/>
</dbReference>
<evidence type="ECO:0000313" key="11">
    <source>
        <dbReference type="Proteomes" id="UP000008672"/>
    </source>
</evidence>
<protein>
    <recommendedName>
        <fullName evidence="6">ADP-ribosylation factor-like protein 11</fullName>
    </recommendedName>
</protein>
<dbReference type="GO" id="GO:0005525">
    <property type="term" value="F:GTP binding"/>
    <property type="evidence" value="ECO:0007669"/>
    <property type="project" value="UniProtKB-KW"/>
</dbReference>
<comment type="similarity">
    <text evidence="9">Belongs to the small GTPase superfamily. Arf family.</text>
</comment>
<gene>
    <name evidence="10" type="primary">ARL11</name>
</gene>
<dbReference type="Gene3D" id="3.40.50.300">
    <property type="entry name" value="P-loop containing nucleotide triphosphate hydrolases"/>
    <property type="match status" value="1"/>
</dbReference>
<dbReference type="PROSITE" id="PS51417">
    <property type="entry name" value="ARF"/>
    <property type="match status" value="1"/>
</dbReference>
<reference evidence="11" key="1">
    <citation type="submission" date="2011-08" db="EMBL/GenBank/DDBJ databases">
        <title>The draft genome of Latimeria chalumnae.</title>
        <authorList>
            <person name="Di Palma F."/>
            <person name="Alfoldi J."/>
            <person name="Johnson J."/>
            <person name="Berlin A."/>
            <person name="Gnerre S."/>
            <person name="Jaffe D."/>
            <person name="MacCallum I."/>
            <person name="Young S."/>
            <person name="Walker B.J."/>
            <person name="Lander E."/>
            <person name="Lindblad-Toh K."/>
        </authorList>
    </citation>
    <scope>NUCLEOTIDE SEQUENCE [LARGE SCALE GENOMIC DNA]</scope>
    <source>
        <strain evidence="11">Wild caught</strain>
    </source>
</reference>
<evidence type="ECO:0000256" key="9">
    <source>
        <dbReference type="RuleBase" id="RU003925"/>
    </source>
</evidence>
<dbReference type="SMART" id="SM00177">
    <property type="entry name" value="ARF"/>
    <property type="match status" value="1"/>
</dbReference>
<dbReference type="InterPro" id="IPR024156">
    <property type="entry name" value="Small_GTPase_ARF"/>
</dbReference>
<proteinExistence type="inferred from homology"/>
<dbReference type="FunFam" id="3.40.50.300:FF:000898">
    <property type="entry name" value="ADP-ribosylation factor-like protein 11"/>
    <property type="match status" value="1"/>
</dbReference>
<dbReference type="STRING" id="7897.ENSLACP00000012951"/>
<dbReference type="PRINTS" id="PR00328">
    <property type="entry name" value="SAR1GTPBP"/>
</dbReference>
<evidence type="ECO:0000256" key="7">
    <source>
        <dbReference type="PIRSR" id="PIRSR606689-1"/>
    </source>
</evidence>